<accession>A0A2N1M5V9</accession>
<dbReference type="EMBL" id="LLXL01004818">
    <property type="protein sequence ID" value="PKK57037.1"/>
    <property type="molecule type" value="Genomic_DNA"/>
</dbReference>
<reference evidence="1 2" key="1">
    <citation type="submission" date="2016-04" db="EMBL/GenBank/DDBJ databases">
        <title>Genome analyses suggest a sexual origin of heterokaryosis in a supposedly ancient asexual fungus.</title>
        <authorList>
            <person name="Ropars J."/>
            <person name="Sedzielewska K."/>
            <person name="Noel J."/>
            <person name="Charron P."/>
            <person name="Farinelli L."/>
            <person name="Marton T."/>
            <person name="Kruger M."/>
            <person name="Pelin A."/>
            <person name="Brachmann A."/>
            <person name="Corradi N."/>
        </authorList>
    </citation>
    <scope>NUCLEOTIDE SEQUENCE [LARGE SCALE GENOMIC DNA]</scope>
    <source>
        <strain evidence="1 2">C2</strain>
    </source>
</reference>
<gene>
    <name evidence="1" type="ORF">RhiirC2_798781</name>
</gene>
<reference evidence="1 2" key="2">
    <citation type="submission" date="2017-10" db="EMBL/GenBank/DDBJ databases">
        <title>Extensive intraspecific genome diversity in a model arbuscular mycorrhizal fungus.</title>
        <authorList>
            <person name="Chen E.C.H."/>
            <person name="Morin E."/>
            <person name="Baudet D."/>
            <person name="Noel J."/>
            <person name="Ndikumana S."/>
            <person name="Charron P."/>
            <person name="St-Onge C."/>
            <person name="Giorgi J."/>
            <person name="Grigoriev I.V."/>
            <person name="Roux C."/>
            <person name="Martin F.M."/>
            <person name="Corradi N."/>
        </authorList>
    </citation>
    <scope>NUCLEOTIDE SEQUENCE [LARGE SCALE GENOMIC DNA]</scope>
    <source>
        <strain evidence="1 2">C2</strain>
    </source>
</reference>
<name>A0A2N1M5V9_9GLOM</name>
<proteinExistence type="predicted"/>
<evidence type="ECO:0000313" key="1">
    <source>
        <dbReference type="EMBL" id="PKK57037.1"/>
    </source>
</evidence>
<dbReference type="Proteomes" id="UP000233469">
    <property type="component" value="Unassembled WGS sequence"/>
</dbReference>
<dbReference type="VEuPathDB" id="FungiDB:RhiirA1_445785"/>
<organism evidence="1 2">
    <name type="scientific">Rhizophagus irregularis</name>
    <dbReference type="NCBI Taxonomy" id="588596"/>
    <lineage>
        <taxon>Eukaryota</taxon>
        <taxon>Fungi</taxon>
        <taxon>Fungi incertae sedis</taxon>
        <taxon>Mucoromycota</taxon>
        <taxon>Glomeromycotina</taxon>
        <taxon>Glomeromycetes</taxon>
        <taxon>Glomerales</taxon>
        <taxon>Glomeraceae</taxon>
        <taxon>Rhizophagus</taxon>
    </lineage>
</organism>
<evidence type="ECO:0000313" key="2">
    <source>
        <dbReference type="Proteomes" id="UP000233469"/>
    </source>
</evidence>
<dbReference type="AlphaFoldDB" id="A0A2N1M5V9"/>
<sequence>MIVKCWAIVAKCSQLASKTTLTNNDYDELAINLKKEREVLIEFFDDFVSLPNLHASCHLLQHARTFRTLVNTAVGIKEMVHHIFKNMVLHTNCKNIDFDLLKHYTTLQSIRHLADDWFIMESSEADNVELEVCSQSSQFRNIILRKPVSVRNTNIKIDTVSFRTDLALAYESFGYRASLINKKYNFYEGVSYIQDIHNAEVQCHLNTDDM</sequence>
<comment type="caution">
    <text evidence="1">The sequence shown here is derived from an EMBL/GenBank/DDBJ whole genome shotgun (WGS) entry which is preliminary data.</text>
</comment>
<protein>
    <submittedName>
        <fullName evidence="1">Uncharacterized protein</fullName>
    </submittedName>
</protein>
<dbReference type="VEuPathDB" id="FungiDB:FUN_024724"/>